<feature type="compositionally biased region" description="Basic and acidic residues" evidence="1">
    <location>
        <begin position="853"/>
        <end position="868"/>
    </location>
</feature>
<feature type="region of interest" description="Disordered" evidence="1">
    <location>
        <begin position="1226"/>
        <end position="1268"/>
    </location>
</feature>
<feature type="region of interest" description="Disordered" evidence="1">
    <location>
        <begin position="267"/>
        <end position="288"/>
    </location>
</feature>
<feature type="region of interest" description="Disordered" evidence="1">
    <location>
        <begin position="621"/>
        <end position="702"/>
    </location>
</feature>
<feature type="compositionally biased region" description="Polar residues" evidence="1">
    <location>
        <begin position="271"/>
        <end position="282"/>
    </location>
</feature>
<name>A0A4Z1NGL5_9PEZI</name>
<feature type="compositionally biased region" description="Polar residues" evidence="1">
    <location>
        <begin position="937"/>
        <end position="949"/>
    </location>
</feature>
<dbReference type="EMBL" id="SNSC02000022">
    <property type="protein sequence ID" value="TID14593.1"/>
    <property type="molecule type" value="Genomic_DNA"/>
</dbReference>
<dbReference type="STRING" id="86259.A0A4Z1NGL5"/>
<dbReference type="AlphaFoldDB" id="A0A4Z1NGL5"/>
<feature type="region of interest" description="Disordered" evidence="1">
    <location>
        <begin position="74"/>
        <end position="109"/>
    </location>
</feature>
<feature type="compositionally biased region" description="Acidic residues" evidence="1">
    <location>
        <begin position="191"/>
        <end position="201"/>
    </location>
</feature>
<protein>
    <submittedName>
        <fullName evidence="2">RNA-binding protein</fullName>
    </submittedName>
</protein>
<feature type="region of interest" description="Disordered" evidence="1">
    <location>
        <begin position="140"/>
        <end position="220"/>
    </location>
</feature>
<accession>A0A4Z1NGL5</accession>
<proteinExistence type="predicted"/>
<feature type="compositionally biased region" description="Polar residues" evidence="1">
    <location>
        <begin position="140"/>
        <end position="164"/>
    </location>
</feature>
<feature type="compositionally biased region" description="Polar residues" evidence="1">
    <location>
        <begin position="567"/>
        <end position="576"/>
    </location>
</feature>
<feature type="region of interest" description="Disordered" evidence="1">
    <location>
        <begin position="567"/>
        <end position="603"/>
    </location>
</feature>
<feature type="region of interest" description="Disordered" evidence="1">
    <location>
        <begin position="335"/>
        <end position="367"/>
    </location>
</feature>
<feature type="region of interest" description="Disordered" evidence="1">
    <location>
        <begin position="847"/>
        <end position="868"/>
    </location>
</feature>
<keyword evidence="3" id="KW-1185">Reference proteome</keyword>
<feature type="region of interest" description="Disordered" evidence="1">
    <location>
        <begin position="477"/>
        <end position="497"/>
    </location>
</feature>
<evidence type="ECO:0000313" key="3">
    <source>
        <dbReference type="Proteomes" id="UP000298493"/>
    </source>
</evidence>
<evidence type="ECO:0000313" key="2">
    <source>
        <dbReference type="EMBL" id="TID14593.1"/>
    </source>
</evidence>
<sequence>MSSYTRPDPQLASLSEKQLVSMRTASIERSVQLRHPVPGLESLAGAYVKNVVNLEDTAERMSMGSDIGEEIRKLQEEQKQSDSRRASLYSNAAVEPDVKSPSRNPSVSSYANSIVDVNNTARYGGYSPAAFVTSPIGSIRSGSWSQVSRQRSMSRGSRLGQLSNPDFDEEITNSPLNERSIPASARRNSLEENEDEDEDQDPRDKRMKRVSTGRMPSGGSFTRLYNQIAQENGSAAHLAAARIPSDTSFTKIYDQIAGEIRSHLDMPADAGQQNSSGSSLQPTPADKVPRQFRDVTPELQPEDPTPPRPPRHSYILPHVESTEFDGFTEQLDQAHSEAMTGQAERPASNNQMYADNLRPPDRPVSAASGDTFQQAQVLFGDFDGAHYAGSIRGSTRVPSGDPSELLNHDGASILRALDPPPTQAVPPPGDSMVFYPAPVPRTLNLPQRLSQLPPASVQAKRRTQLLESMPIANRNSVASVGQGEIDAEPSKNPRMSRPISQLPAQLRASVFFEQQSKREEVEIRDQSAVDTLDNLLDAAARAPVSAFTAHPMTGASGTGIYKRENATQSSASLQHSLETKNRKSVSGVPEEPEKAAKRKSSFFGLRKSSVSSANALDDVGKAPNRLRKRSSVTMSTALDDSALSRGPNGDIGGHDRSGATTPLRPRLLNEHGEEVELEDDEAIRDDHHEGEDSEGQIEDDIAHQYGPPTTLLAELQARKAQQKQRNRTFQSGSDGMHATLLELDAVAQLEKQKRQKTRVALAWEDPALKLTEQAEEEDEDDIPLGVLYGKKSKFVKAKLAERGLADWDRPLGLMERRQMEDNEPLSRRRNRLLGIDPNAAAAAAQAAKQSRVHVVEPESESEHEGETLKERIKRIKRIKEKKALTDAIGDVGDHRVSHAFSVDMLGALGVEGSGKGDKRVSPTSLEPGDTSEHRESTTSLLPGATTSPDVNRKSFVPLSAAEMSKLNDKRKSSGPQLTGEEHIPLNTSGEEEEETLGQRRARLQREGLQRTKTGSQMSLGVDPRMNAMRPVSNMMPLADPRMSAMFPPQDPIIVRPTLAPSRSMADLLKAYPSGKNDARKVSNDMLLATLPQGSLLAQNEQEKQARSTHIKMTNGEGMGYQRTPSGNMMGGYQGQMPHQNGMMYPPQMPMAMGGAYGNMSNPNLMAGYQHPQMMGPNGYAAASQPNLLHHQQPMMSSTNLMGGYAGGGYANVGMNGGMLPVQHMPGSYQRQSSYGSQLQARVDEPPMEPPMEPQTRSRVDAWRQSVMP</sequence>
<reference evidence="2 3" key="1">
    <citation type="submission" date="2019-04" db="EMBL/GenBank/DDBJ databases">
        <title>High contiguity whole genome sequence and gene annotation resource for two Venturia nashicola isolates.</title>
        <authorList>
            <person name="Prokchorchik M."/>
            <person name="Won K."/>
            <person name="Lee Y."/>
            <person name="Choi E.D."/>
            <person name="Segonzac C."/>
            <person name="Sohn K.H."/>
        </authorList>
    </citation>
    <scope>NUCLEOTIDE SEQUENCE [LARGE SCALE GENOMIC DNA]</scope>
    <source>
        <strain evidence="2 3">PRI2</strain>
    </source>
</reference>
<gene>
    <name evidence="2" type="ORF">E6O75_ATG08739</name>
</gene>
<evidence type="ECO:0000256" key="1">
    <source>
        <dbReference type="SAM" id="MobiDB-lite"/>
    </source>
</evidence>
<feature type="compositionally biased region" description="Basic and acidic residues" evidence="1">
    <location>
        <begin position="74"/>
        <end position="85"/>
    </location>
</feature>
<comment type="caution">
    <text evidence="2">The sequence shown here is derived from an EMBL/GenBank/DDBJ whole genome shotgun (WGS) entry which is preliminary data.</text>
</comment>
<feature type="compositionally biased region" description="Low complexity" evidence="1">
    <location>
        <begin position="1226"/>
        <end position="1239"/>
    </location>
</feature>
<dbReference type="Proteomes" id="UP000298493">
    <property type="component" value="Unassembled WGS sequence"/>
</dbReference>
<organism evidence="2 3">
    <name type="scientific">Venturia nashicola</name>
    <dbReference type="NCBI Taxonomy" id="86259"/>
    <lineage>
        <taxon>Eukaryota</taxon>
        <taxon>Fungi</taxon>
        <taxon>Dikarya</taxon>
        <taxon>Ascomycota</taxon>
        <taxon>Pezizomycotina</taxon>
        <taxon>Dothideomycetes</taxon>
        <taxon>Pleosporomycetidae</taxon>
        <taxon>Venturiales</taxon>
        <taxon>Venturiaceae</taxon>
        <taxon>Venturia</taxon>
    </lineage>
</organism>
<feature type="region of interest" description="Disordered" evidence="1">
    <location>
        <begin position="910"/>
        <end position="999"/>
    </location>
</feature>